<name>A0A067MGL9_BOTB1</name>
<dbReference type="AlphaFoldDB" id="A0A067MGL9"/>
<keyword evidence="3" id="KW-1185">Reference proteome</keyword>
<dbReference type="GO" id="GO:0005868">
    <property type="term" value="C:cytoplasmic dynein complex"/>
    <property type="evidence" value="ECO:0007669"/>
    <property type="project" value="TreeGrafter"/>
</dbReference>
<organism evidence="2 3">
    <name type="scientific">Botryobasidium botryosum (strain FD-172 SS1)</name>
    <dbReference type="NCBI Taxonomy" id="930990"/>
    <lineage>
        <taxon>Eukaryota</taxon>
        <taxon>Fungi</taxon>
        <taxon>Dikarya</taxon>
        <taxon>Basidiomycota</taxon>
        <taxon>Agaricomycotina</taxon>
        <taxon>Agaricomycetes</taxon>
        <taxon>Cantharellales</taxon>
        <taxon>Botryobasidiaceae</taxon>
        <taxon>Botryobasidium</taxon>
    </lineage>
</organism>
<dbReference type="InParanoid" id="A0A067MGL9"/>
<gene>
    <name evidence="2" type="ORF">BOTBODRAFT_55200</name>
</gene>
<accession>A0A067MGL9</accession>
<feature type="compositionally biased region" description="Low complexity" evidence="1">
    <location>
        <begin position="32"/>
        <end position="43"/>
    </location>
</feature>
<dbReference type="GO" id="GO:0005737">
    <property type="term" value="C:cytoplasm"/>
    <property type="evidence" value="ECO:0007669"/>
    <property type="project" value="TreeGrafter"/>
</dbReference>
<dbReference type="CDD" id="cd21459">
    <property type="entry name" value="DLC-like_TCTEX1D2"/>
    <property type="match status" value="1"/>
</dbReference>
<sequence length="156" mass="17409">MTSLSTRMQLRHATGPPRSNSPLPGPSPLASPPTTSTSLSRSNQASPRPKFDCDALKPYIKVLLSKTLTGYTWDPKERDRTKSMCKEIGERVKERMIEIQPKGFKYIVTTFLNENLGQGGRADLSCHWEDSDTVAQEVFVNDSFICICIAFAIRTV</sequence>
<evidence type="ECO:0000313" key="2">
    <source>
        <dbReference type="EMBL" id="KDQ14674.1"/>
    </source>
</evidence>
<dbReference type="GO" id="GO:0007018">
    <property type="term" value="P:microtubule-based movement"/>
    <property type="evidence" value="ECO:0007669"/>
    <property type="project" value="TreeGrafter"/>
</dbReference>
<dbReference type="InterPro" id="IPR005334">
    <property type="entry name" value="Tctex-1-like"/>
</dbReference>
<dbReference type="HOGENOM" id="CLU_097204_5_0_1"/>
<feature type="region of interest" description="Disordered" evidence="1">
    <location>
        <begin position="1"/>
        <end position="52"/>
    </location>
</feature>
<dbReference type="PANTHER" id="PTHR21255:SF7">
    <property type="entry name" value="DYNEIN LIGHT CHAIN TCTEX-TYPE PROTEIN 2B"/>
    <property type="match status" value="1"/>
</dbReference>
<reference evidence="3" key="1">
    <citation type="journal article" date="2014" name="Proc. Natl. Acad. Sci. U.S.A.">
        <title>Extensive sampling of basidiomycete genomes demonstrates inadequacy of the white-rot/brown-rot paradigm for wood decay fungi.</title>
        <authorList>
            <person name="Riley R."/>
            <person name="Salamov A.A."/>
            <person name="Brown D.W."/>
            <person name="Nagy L.G."/>
            <person name="Floudas D."/>
            <person name="Held B.W."/>
            <person name="Levasseur A."/>
            <person name="Lombard V."/>
            <person name="Morin E."/>
            <person name="Otillar R."/>
            <person name="Lindquist E.A."/>
            <person name="Sun H."/>
            <person name="LaButti K.M."/>
            <person name="Schmutz J."/>
            <person name="Jabbour D."/>
            <person name="Luo H."/>
            <person name="Baker S.E."/>
            <person name="Pisabarro A.G."/>
            <person name="Walton J.D."/>
            <person name="Blanchette R.A."/>
            <person name="Henrissat B."/>
            <person name="Martin F."/>
            <person name="Cullen D."/>
            <person name="Hibbett D.S."/>
            <person name="Grigoriev I.V."/>
        </authorList>
    </citation>
    <scope>NUCLEOTIDE SEQUENCE [LARGE SCALE GENOMIC DNA]</scope>
    <source>
        <strain evidence="3">FD-172 SS1</strain>
    </source>
</reference>
<dbReference type="Proteomes" id="UP000027195">
    <property type="component" value="Unassembled WGS sequence"/>
</dbReference>
<dbReference type="InterPro" id="IPR038586">
    <property type="entry name" value="Tctex-1-like_sf"/>
</dbReference>
<dbReference type="GO" id="GO:0045505">
    <property type="term" value="F:dynein intermediate chain binding"/>
    <property type="evidence" value="ECO:0007669"/>
    <property type="project" value="TreeGrafter"/>
</dbReference>
<protein>
    <recommendedName>
        <fullName evidence="4">Topoisomerase I damage affected protein 2</fullName>
    </recommendedName>
</protein>
<evidence type="ECO:0000313" key="3">
    <source>
        <dbReference type="Proteomes" id="UP000027195"/>
    </source>
</evidence>
<dbReference type="OrthoDB" id="10260741at2759"/>
<dbReference type="EMBL" id="KL198036">
    <property type="protein sequence ID" value="KDQ14674.1"/>
    <property type="molecule type" value="Genomic_DNA"/>
</dbReference>
<evidence type="ECO:0000256" key="1">
    <source>
        <dbReference type="SAM" id="MobiDB-lite"/>
    </source>
</evidence>
<evidence type="ECO:0008006" key="4">
    <source>
        <dbReference type="Google" id="ProtNLM"/>
    </source>
</evidence>
<dbReference type="PANTHER" id="PTHR21255">
    <property type="entry name" value="T-COMPLEX-ASSOCIATED-TESTIS-EXPRESSED 1/ DYNEIN LIGHT CHAIN"/>
    <property type="match status" value="1"/>
</dbReference>
<proteinExistence type="predicted"/>
<dbReference type="Pfam" id="PF03645">
    <property type="entry name" value="Tctex-1"/>
    <property type="match status" value="1"/>
</dbReference>
<dbReference type="STRING" id="930990.A0A067MGL9"/>
<dbReference type="Gene3D" id="3.30.1140.40">
    <property type="entry name" value="Tctex-1"/>
    <property type="match status" value="1"/>
</dbReference>